<dbReference type="STRING" id="1120923.SAMN02746095_03370"/>
<protein>
    <recommendedName>
        <fullName evidence="3">HutD family protein</fullName>
    </recommendedName>
</protein>
<dbReference type="RefSeq" id="WP_082075804.1">
    <property type="nucleotide sequence ID" value="NZ_BANC01000149.1"/>
</dbReference>
<dbReference type="InterPro" id="IPR010282">
    <property type="entry name" value="Uncharacterised_HutD/Ves"/>
</dbReference>
<evidence type="ECO:0000313" key="1">
    <source>
        <dbReference type="EMBL" id="GAN82086.1"/>
    </source>
</evidence>
<dbReference type="EMBL" id="BANC01000149">
    <property type="protein sequence ID" value="GAN82086.1"/>
    <property type="molecule type" value="Genomic_DNA"/>
</dbReference>
<dbReference type="OrthoDB" id="9800082at2"/>
<sequence length="181" mass="18433">MMQLLPAAARIEVAWKNGGGVTSVVASAPGRLREFGWRLSLAEVSQAGAFSCFPGISRFMGILQGRLRLEVEGQQPVELSPAGPAFGFAGDAATHAAPVGGAVHNINLMFDPACFTASLDYEPEGIQRPACAAAYLMLTLGPMMLNGTALGALDAALLPSGEAVDAQGGGAWIAALAPAAP</sequence>
<keyword evidence="2" id="KW-1185">Reference proteome</keyword>
<dbReference type="PANTHER" id="PTHR37943">
    <property type="entry name" value="PROTEIN VES"/>
    <property type="match status" value="1"/>
</dbReference>
<comment type="caution">
    <text evidence="1">The sequence shown here is derived from an EMBL/GenBank/DDBJ whole genome shotgun (WGS) entry which is preliminary data.</text>
</comment>
<dbReference type="PANTHER" id="PTHR37943:SF1">
    <property type="entry name" value="PROTEIN VES"/>
    <property type="match status" value="1"/>
</dbReference>
<organism evidence="1 2">
    <name type="scientific">Acidocella aminolytica 101 = DSM 11237</name>
    <dbReference type="NCBI Taxonomy" id="1120923"/>
    <lineage>
        <taxon>Bacteria</taxon>
        <taxon>Pseudomonadati</taxon>
        <taxon>Pseudomonadota</taxon>
        <taxon>Alphaproteobacteria</taxon>
        <taxon>Acetobacterales</taxon>
        <taxon>Acidocellaceae</taxon>
        <taxon>Acidocella</taxon>
    </lineage>
</organism>
<accession>A0A0D6PL13</accession>
<dbReference type="Gene3D" id="2.60.120.10">
    <property type="entry name" value="Jelly Rolls"/>
    <property type="match status" value="1"/>
</dbReference>
<dbReference type="InterPro" id="IPR011051">
    <property type="entry name" value="RmlC_Cupin_sf"/>
</dbReference>
<dbReference type="AlphaFoldDB" id="A0A0D6PL13"/>
<evidence type="ECO:0000313" key="2">
    <source>
        <dbReference type="Proteomes" id="UP000032668"/>
    </source>
</evidence>
<dbReference type="Pfam" id="PF05962">
    <property type="entry name" value="HutD"/>
    <property type="match status" value="1"/>
</dbReference>
<dbReference type="SUPFAM" id="SSF51182">
    <property type="entry name" value="RmlC-like cupins"/>
    <property type="match status" value="1"/>
</dbReference>
<name>A0A0D6PL13_9PROT</name>
<evidence type="ECO:0008006" key="3">
    <source>
        <dbReference type="Google" id="ProtNLM"/>
    </source>
</evidence>
<reference evidence="1 2" key="1">
    <citation type="submission" date="2012-11" db="EMBL/GenBank/DDBJ databases">
        <title>Whole genome sequence of Acidocella aminolytica 101 = DSM 11237.</title>
        <authorList>
            <person name="Azuma Y."/>
            <person name="Higashiura N."/>
            <person name="Hirakawa H."/>
            <person name="Matsushita K."/>
        </authorList>
    </citation>
    <scope>NUCLEOTIDE SEQUENCE [LARGE SCALE GENOMIC DNA]</scope>
    <source>
        <strain evidence="2">101 / DSM 11237</strain>
    </source>
</reference>
<dbReference type="InterPro" id="IPR014710">
    <property type="entry name" value="RmlC-like_jellyroll"/>
</dbReference>
<dbReference type="Proteomes" id="UP000032668">
    <property type="component" value="Unassembled WGS sequence"/>
</dbReference>
<gene>
    <name evidence="1" type="ORF">Aam_152_006</name>
</gene>
<proteinExistence type="predicted"/>